<dbReference type="InterPro" id="IPR001102">
    <property type="entry name" value="Transglutaminase_N"/>
</dbReference>
<feature type="compositionally biased region" description="Acidic residues" evidence="2">
    <location>
        <begin position="266"/>
        <end position="281"/>
    </location>
</feature>
<feature type="compositionally biased region" description="Low complexity" evidence="2">
    <location>
        <begin position="115"/>
        <end position="128"/>
    </location>
</feature>
<evidence type="ECO:0000259" key="5">
    <source>
        <dbReference type="SMART" id="SM00568"/>
    </source>
</evidence>
<dbReference type="InterPro" id="IPR013808">
    <property type="entry name" value="Transglutaminase_AS"/>
</dbReference>
<evidence type="ECO:0000313" key="6">
    <source>
        <dbReference type="EMBL" id="TGZ38322.1"/>
    </source>
</evidence>
<protein>
    <submittedName>
        <fullName evidence="6">Hemocyte protein-glutamine gamma-glutamyltransferase</fullName>
    </submittedName>
</protein>
<feature type="domain" description="GRAM" evidence="5">
    <location>
        <begin position="132"/>
        <end position="199"/>
    </location>
</feature>
<dbReference type="FunFam" id="2.60.40.10:FF:000090">
    <property type="entry name" value="Protein-glutamine gamma-glutamyltransferase 2"/>
    <property type="match status" value="1"/>
</dbReference>
<dbReference type="GO" id="GO:0003810">
    <property type="term" value="F:protein-glutamine gamma-glutamyltransferase activity"/>
    <property type="evidence" value="ECO:0007669"/>
    <property type="project" value="InterPro"/>
</dbReference>
<keyword evidence="3" id="KW-0472">Membrane</keyword>
<dbReference type="FunFam" id="2.60.40.10:FF:000171">
    <property type="entry name" value="protein-glutamine gamma-glutamyltransferase 6"/>
    <property type="match status" value="1"/>
</dbReference>
<feature type="region of interest" description="Disordered" evidence="2">
    <location>
        <begin position="21"/>
        <end position="134"/>
    </location>
</feature>
<dbReference type="STRING" id="300112.A0A4S2JQ48"/>
<name>A0A4S2JQ48_9HYME</name>
<feature type="region of interest" description="Disordered" evidence="2">
    <location>
        <begin position="265"/>
        <end position="313"/>
    </location>
</feature>
<dbReference type="Gene3D" id="2.60.40.10">
    <property type="entry name" value="Immunoglobulins"/>
    <property type="match status" value="3"/>
</dbReference>
<evidence type="ECO:0000256" key="3">
    <source>
        <dbReference type="SAM" id="Phobius"/>
    </source>
</evidence>
<dbReference type="InterPro" id="IPR050779">
    <property type="entry name" value="Transglutaminase"/>
</dbReference>
<feature type="transmembrane region" description="Helical" evidence="3">
    <location>
        <begin position="348"/>
        <end position="369"/>
    </location>
</feature>
<evidence type="ECO:0000259" key="4">
    <source>
        <dbReference type="SMART" id="SM00460"/>
    </source>
</evidence>
<organism evidence="6 7">
    <name type="scientific">Temnothorax longispinosus</name>
    <dbReference type="NCBI Taxonomy" id="300112"/>
    <lineage>
        <taxon>Eukaryota</taxon>
        <taxon>Metazoa</taxon>
        <taxon>Ecdysozoa</taxon>
        <taxon>Arthropoda</taxon>
        <taxon>Hexapoda</taxon>
        <taxon>Insecta</taxon>
        <taxon>Pterygota</taxon>
        <taxon>Neoptera</taxon>
        <taxon>Endopterygota</taxon>
        <taxon>Hymenoptera</taxon>
        <taxon>Apocrita</taxon>
        <taxon>Aculeata</taxon>
        <taxon>Formicoidea</taxon>
        <taxon>Formicidae</taxon>
        <taxon>Myrmicinae</taxon>
        <taxon>Temnothorax</taxon>
    </lineage>
</organism>
<comment type="caution">
    <text evidence="6">The sequence shown here is derived from an EMBL/GenBank/DDBJ whole genome shotgun (WGS) entry which is preliminary data.</text>
</comment>
<dbReference type="SUPFAM" id="SSF54001">
    <property type="entry name" value="Cysteine proteinases"/>
    <property type="match status" value="1"/>
</dbReference>
<dbReference type="Pfam" id="PF00868">
    <property type="entry name" value="Transglut_N"/>
    <property type="match status" value="1"/>
</dbReference>
<dbReference type="SUPFAM" id="SSF81296">
    <property type="entry name" value="E set domains"/>
    <property type="match status" value="1"/>
</dbReference>
<dbReference type="SMART" id="SM00568">
    <property type="entry name" value="GRAM"/>
    <property type="match status" value="1"/>
</dbReference>
<reference evidence="6 7" key="1">
    <citation type="journal article" date="2019" name="Philos. Trans. R. Soc. Lond., B, Biol. Sci.">
        <title>Ant behaviour and brain gene expression of defending hosts depend on the ecological success of the intruding social parasite.</title>
        <authorList>
            <person name="Kaur R."/>
            <person name="Stoldt M."/>
            <person name="Jongepier E."/>
            <person name="Feldmeyer B."/>
            <person name="Menzel F."/>
            <person name="Bornberg-Bauer E."/>
            <person name="Foitzik S."/>
        </authorList>
    </citation>
    <scope>NUCLEOTIDE SEQUENCE [LARGE SCALE GENOMIC DNA]</scope>
    <source>
        <tissue evidence="6">Whole body</tissue>
    </source>
</reference>
<keyword evidence="6" id="KW-0808">Transferase</keyword>
<feature type="compositionally biased region" description="Polar residues" evidence="2">
    <location>
        <begin position="282"/>
        <end position="298"/>
    </location>
</feature>
<keyword evidence="3" id="KW-1133">Transmembrane helix</keyword>
<accession>A0A4S2JQ48</accession>
<proteinExistence type="inferred from homology"/>
<dbReference type="InterPro" id="IPR004182">
    <property type="entry name" value="GRAM"/>
</dbReference>
<dbReference type="AlphaFoldDB" id="A0A4S2JQ48"/>
<evidence type="ECO:0000256" key="2">
    <source>
        <dbReference type="SAM" id="MobiDB-lite"/>
    </source>
</evidence>
<evidence type="ECO:0000256" key="1">
    <source>
        <dbReference type="ARBA" id="ARBA00005968"/>
    </source>
</evidence>
<comment type="similarity">
    <text evidence="1">Belongs to the transglutaminase superfamily. Transglutaminase family.</text>
</comment>
<dbReference type="PROSITE" id="PS00547">
    <property type="entry name" value="TRANSGLUTAMINASES"/>
    <property type="match status" value="1"/>
</dbReference>
<evidence type="ECO:0000313" key="7">
    <source>
        <dbReference type="Proteomes" id="UP000310200"/>
    </source>
</evidence>
<dbReference type="SUPFAM" id="SSF49309">
    <property type="entry name" value="Transglutaminase, two C-terminal domains"/>
    <property type="match status" value="2"/>
</dbReference>
<dbReference type="Pfam" id="PF00927">
    <property type="entry name" value="Transglut_C"/>
    <property type="match status" value="2"/>
</dbReference>
<dbReference type="InterPro" id="IPR014756">
    <property type="entry name" value="Ig_E-set"/>
</dbReference>
<feature type="domain" description="Transglutaminase-like" evidence="4">
    <location>
        <begin position="642"/>
        <end position="740"/>
    </location>
</feature>
<dbReference type="InterPro" id="IPR038765">
    <property type="entry name" value="Papain-like_cys_pep_sf"/>
</dbReference>
<dbReference type="Pfam" id="PF02893">
    <property type="entry name" value="GRAM"/>
    <property type="match status" value="1"/>
</dbReference>
<dbReference type="InterPro" id="IPR036238">
    <property type="entry name" value="Transglutaminase_C_sf"/>
</dbReference>
<dbReference type="InterPro" id="IPR011993">
    <property type="entry name" value="PH-like_dom_sf"/>
</dbReference>
<dbReference type="Gene3D" id="3.90.260.10">
    <property type="entry name" value="Transglutaminase-like"/>
    <property type="match status" value="2"/>
</dbReference>
<dbReference type="InterPro" id="IPR002931">
    <property type="entry name" value="Transglutaminase-like"/>
</dbReference>
<feature type="compositionally biased region" description="Low complexity" evidence="2">
    <location>
        <begin position="47"/>
        <end position="65"/>
    </location>
</feature>
<dbReference type="Gene3D" id="2.30.29.30">
    <property type="entry name" value="Pleckstrin-homology domain (PH domain)/Phosphotyrosine-binding domain (PTB)"/>
    <property type="match status" value="1"/>
</dbReference>
<dbReference type="PANTHER" id="PTHR11590:SF40">
    <property type="entry name" value="HEMOCYTE PROTEIN-GLUTAMINE GAMMA-GLUTAMYLTRANSFERASE-LIKE PROTEIN"/>
    <property type="match status" value="1"/>
</dbReference>
<keyword evidence="7" id="KW-1185">Reference proteome</keyword>
<sequence>MGEVQLKEPIMLCFVQGFYTKDDSKSRRNKRSAGSIGARSAPSTPVQAAPDAPQAGGQQSISGSQLTVAGASYPPPPRSPSHAALKCNDSHLSKPLSRSTPSMAAGGAQTPAKVSRSSSRSSPTSTSSARQKKFHRHFTQVAEDERVLNYYSCALVGDILLQGHLYITPNYFAFYSNVFGYVTKLLIPTVSVLKISKEKTARIIPNAVAVATEEERHVFCSLLSRDSTYKLMKQVWDAAMEPRATADDELPALDTDTKLLTPETLLVDDSEEVNAEEDESSMSESGTDLTAASRSPTACTEIDGTSPIITRPSLPPARLETVMLTKTLTPSKSDRLGSLFTNGLKPGMVIAILVALLAVLYVSAALMMMRIDRLHTAYLNHPLVSPERFTQDRLLHYLNTNLDQIVKMSFEEPLIVEAVYLYEKENAETHRTFNFEMVHQDPAIPVLRRGQAFHMALRFNREYVDETDIVRLLFSFGPNPNVLRGTRGVNTVTSRETYLTDLEAWGVRMIGAQDGDLSVEVRSPIDSPVGVWQLNVETNTLGRRQAPNTYSYDKDIYLLFNPWLKEDLVYMEDDQLLDEYILNDVGKIWVGPWGSSRGREWINSNDDKGVITGRWDGDYSDGTAPSGWTGSVPILEQFWETGNEVKYGQCWVFAGVVTTVCRALGIPSRVVSNLVSAHDANASLSVDRYYDLNNEELEYDPNNPMGEDSIWNYHVWNDVWMARPDLPKGYGGWQAIDATPQEHSDNFYQCGPASVEAVKEGAVGYNYDVTFMVASVNADLMRWKEDPESDLGYSKIDCNKYHIGRMILTKAPWIFDPNGDKDRQDITSVYKAKEGTEVERLTLYRAVRSTEMAKRFYSMPSPGKEDVEFDLIELERVNIGEPFAVTVNIKNKSDETRTIQAILSAGSVYYTGVKANLVKRASGDFVLQPNAVEQLRLSVTVNDYLDKLVEYCIMKLYCIATVKETRQTWADEDDFQVLKPNIDVKIEGEPAVGKPSTITLSFKNPLKRILTNCQFNYAGPGLSRNKTLAFRDVGPEENVYVEHQLVPQKSGEQKIIATFTSKELVDITGCATVDVLDAE</sequence>
<keyword evidence="3" id="KW-0812">Transmembrane</keyword>
<dbReference type="CDD" id="cd13220">
    <property type="entry name" value="PH-GRAM_GRAMDC"/>
    <property type="match status" value="1"/>
</dbReference>
<dbReference type="SMART" id="SM00460">
    <property type="entry name" value="TGc"/>
    <property type="match status" value="1"/>
</dbReference>
<dbReference type="PANTHER" id="PTHR11590">
    <property type="entry name" value="PROTEIN-GLUTAMINE GAMMA-GLUTAMYLTRANSFERASE"/>
    <property type="match status" value="1"/>
</dbReference>
<dbReference type="Pfam" id="PF01841">
    <property type="entry name" value="Transglut_core"/>
    <property type="match status" value="1"/>
</dbReference>
<dbReference type="EMBL" id="QBLH01003436">
    <property type="protein sequence ID" value="TGZ38322.1"/>
    <property type="molecule type" value="Genomic_DNA"/>
</dbReference>
<gene>
    <name evidence="6" type="ORF">DBV15_00488</name>
</gene>
<dbReference type="InterPro" id="IPR008958">
    <property type="entry name" value="Transglutaminase_C"/>
</dbReference>
<dbReference type="InterPro" id="IPR036985">
    <property type="entry name" value="Transglutaminase-like_sf"/>
</dbReference>
<dbReference type="Proteomes" id="UP000310200">
    <property type="component" value="Unassembled WGS sequence"/>
</dbReference>
<dbReference type="InterPro" id="IPR013783">
    <property type="entry name" value="Ig-like_fold"/>
</dbReference>